<reference evidence="1 4" key="1">
    <citation type="submission" date="2016-10" db="EMBL/GenBank/DDBJ databases">
        <title>Methanohalophilus halophilus.</title>
        <authorList>
            <person name="L'haridon S."/>
        </authorList>
    </citation>
    <scope>NUCLEOTIDE SEQUENCE [LARGE SCALE GENOMIC DNA]</scope>
    <source>
        <strain evidence="1 4">Z-7982</strain>
    </source>
</reference>
<dbReference type="EMBL" id="CP017921">
    <property type="protein sequence ID" value="APH39534.1"/>
    <property type="molecule type" value="Genomic_DNA"/>
</dbReference>
<gene>
    <name evidence="1" type="ORF">BHR79_08610</name>
    <name evidence="2" type="ORF">EFE40_06665</name>
    <name evidence="3" type="ORF">SAMN04515625_0630</name>
</gene>
<name>A0A1L3Q3S9_9EURY</name>
<dbReference type="EMBL" id="FNMU01000002">
    <property type="protein sequence ID" value="SDW29691.1"/>
    <property type="molecule type" value="Genomic_DNA"/>
</dbReference>
<dbReference type="STRING" id="2177.BHR79_08610"/>
<reference evidence="2 6" key="3">
    <citation type="submission" date="2018-10" db="EMBL/GenBank/DDBJ databases">
        <title>Cultivation of a novel Methanohalophilus strain from Kebrit Deep of the Red Sea and a genomic comparison of members of the genus Methanohalophilus.</title>
        <authorList>
            <person name="Guan Y."/>
            <person name="Ngugi D.K."/>
            <person name="Stingl U."/>
        </authorList>
    </citation>
    <scope>NUCLEOTIDE SEQUENCE [LARGE SCALE GENOMIC DNA]</scope>
    <source>
        <strain evidence="2 6">DSM 3094</strain>
    </source>
</reference>
<keyword evidence="4" id="KW-1185">Reference proteome</keyword>
<evidence type="ECO:0000313" key="5">
    <source>
        <dbReference type="Proteomes" id="UP000198669"/>
    </source>
</evidence>
<dbReference type="Proteomes" id="UP000267921">
    <property type="component" value="Unassembled WGS sequence"/>
</dbReference>
<organism evidence="1 4">
    <name type="scientific">Methanohalophilus halophilus</name>
    <dbReference type="NCBI Taxonomy" id="2177"/>
    <lineage>
        <taxon>Archaea</taxon>
        <taxon>Methanobacteriati</taxon>
        <taxon>Methanobacteriota</taxon>
        <taxon>Stenosarchaea group</taxon>
        <taxon>Methanomicrobia</taxon>
        <taxon>Methanosarcinales</taxon>
        <taxon>Methanosarcinaceae</taxon>
        <taxon>Methanohalophilus</taxon>
    </lineage>
</organism>
<sequence>MNVSFDKSTLRYSLPNKLLCIDDNRLIPPFEEEENEMGVCSECEGQLFSFTYHNFQDYTAVVCRCVDCSLLRIILFDPAWEWVGEYPVSIIDDVSQTSANSVERNSISDIGNIAAIKLETVFSPREIEAMIQKSKGENYVRQYLYNARKKYSLFNELFGYSLEI</sequence>
<evidence type="ECO:0000313" key="1">
    <source>
        <dbReference type="EMBL" id="APH39534.1"/>
    </source>
</evidence>
<dbReference type="Proteomes" id="UP000186879">
    <property type="component" value="Chromosome"/>
</dbReference>
<dbReference type="RefSeq" id="WP_072561958.1">
    <property type="nucleotide sequence ID" value="NZ_CP017921.1"/>
</dbReference>
<evidence type="ECO:0000313" key="2">
    <source>
        <dbReference type="EMBL" id="RNI09133.1"/>
    </source>
</evidence>
<dbReference type="KEGG" id="mhaz:BHR79_08610"/>
<dbReference type="AlphaFoldDB" id="A0A1L3Q3S9"/>
<reference evidence="3 5" key="2">
    <citation type="submission" date="2016-10" db="EMBL/GenBank/DDBJ databases">
        <authorList>
            <person name="de Groot N.N."/>
        </authorList>
    </citation>
    <scope>NUCLEOTIDE SEQUENCE [LARGE SCALE GENOMIC DNA]</scope>
    <source>
        <strain evidence="3 5">Z-7982</strain>
    </source>
</reference>
<dbReference type="Proteomes" id="UP000198669">
    <property type="component" value="Unassembled WGS sequence"/>
</dbReference>
<evidence type="ECO:0000313" key="6">
    <source>
        <dbReference type="Proteomes" id="UP000267921"/>
    </source>
</evidence>
<dbReference type="GeneID" id="30583824"/>
<evidence type="ECO:0000313" key="4">
    <source>
        <dbReference type="Proteomes" id="UP000186879"/>
    </source>
</evidence>
<evidence type="ECO:0000313" key="3">
    <source>
        <dbReference type="EMBL" id="SDW29691.1"/>
    </source>
</evidence>
<proteinExistence type="predicted"/>
<dbReference type="OrthoDB" id="147999at2157"/>
<dbReference type="EMBL" id="RJJG01000004">
    <property type="protein sequence ID" value="RNI09133.1"/>
    <property type="molecule type" value="Genomic_DNA"/>
</dbReference>
<accession>A0A1L3Q3S9</accession>
<protein>
    <submittedName>
        <fullName evidence="1">Uncharacterized protein</fullName>
    </submittedName>
</protein>